<dbReference type="eggNOG" id="ENOG5030DEX">
    <property type="taxonomic scope" value="Bacteria"/>
</dbReference>
<dbReference type="PATRIC" id="fig|1117379.3.peg.3601"/>
<dbReference type="OrthoDB" id="2607167at2"/>
<sequence length="213" mass="24308">MKKWDLYNQYLVQGEEGAKTVQKYVEQVDKAEKKVNDLKIKLDEVFSIEVTSGVDKSSEKAKLRADIEAAEKEVAAKIEERSKAHEIVSNQGHSIKRTDLVLDYLNHYRPAVVASEVAPLVQKLEDARSTYFNALFDLYDKQDEYHEVYRIANEIARTTPINGSYYSVSNPVDFINDIKTAVISRNDIWESEDRIDHTGKELPSGIKRIKGAK</sequence>
<evidence type="ECO:0000256" key="1">
    <source>
        <dbReference type="SAM" id="Coils"/>
    </source>
</evidence>
<name>K6DDB7_9BACI</name>
<feature type="coiled-coil region" evidence="1">
    <location>
        <begin position="21"/>
        <end position="80"/>
    </location>
</feature>
<dbReference type="Proteomes" id="UP000006316">
    <property type="component" value="Unassembled WGS sequence"/>
</dbReference>
<accession>K6DDB7</accession>
<dbReference type="AlphaFoldDB" id="K6DDB7"/>
<organism evidence="2 3">
    <name type="scientific">Neobacillus bataviensis LMG 21833</name>
    <dbReference type="NCBI Taxonomy" id="1117379"/>
    <lineage>
        <taxon>Bacteria</taxon>
        <taxon>Bacillati</taxon>
        <taxon>Bacillota</taxon>
        <taxon>Bacilli</taxon>
        <taxon>Bacillales</taxon>
        <taxon>Bacillaceae</taxon>
        <taxon>Neobacillus</taxon>
    </lineage>
</organism>
<protein>
    <submittedName>
        <fullName evidence="2">Uncharacterized protein</fullName>
    </submittedName>
</protein>
<gene>
    <name evidence="2" type="ORF">BABA_17382</name>
</gene>
<evidence type="ECO:0000313" key="3">
    <source>
        <dbReference type="Proteomes" id="UP000006316"/>
    </source>
</evidence>
<dbReference type="RefSeq" id="WP_007086470.1">
    <property type="nucleotide sequence ID" value="NZ_AJLS01000122.1"/>
</dbReference>
<reference evidence="2 3" key="1">
    <citation type="journal article" date="2012" name="Front. Microbiol.">
        <title>Redundancy and modularity in membrane-associated dissimilatory nitrate reduction in Bacillus.</title>
        <authorList>
            <person name="Heylen K."/>
            <person name="Keltjens J."/>
        </authorList>
    </citation>
    <scope>NUCLEOTIDE SEQUENCE [LARGE SCALE GENOMIC DNA]</scope>
    <source>
        <strain evidence="3">LMG 21833T</strain>
    </source>
</reference>
<dbReference type="EMBL" id="AJLS01000122">
    <property type="protein sequence ID" value="EKN66038.1"/>
    <property type="molecule type" value="Genomic_DNA"/>
</dbReference>
<dbReference type="STRING" id="1117379.BABA_17382"/>
<keyword evidence="1" id="KW-0175">Coiled coil</keyword>
<proteinExistence type="predicted"/>
<evidence type="ECO:0000313" key="2">
    <source>
        <dbReference type="EMBL" id="EKN66038.1"/>
    </source>
</evidence>
<comment type="caution">
    <text evidence="2">The sequence shown here is derived from an EMBL/GenBank/DDBJ whole genome shotgun (WGS) entry which is preliminary data.</text>
</comment>
<keyword evidence="3" id="KW-1185">Reference proteome</keyword>